<feature type="signal peptide" evidence="2">
    <location>
        <begin position="1"/>
        <end position="28"/>
    </location>
</feature>
<sequence length="187" mass="19468">MRKRVLISAAAMLPLAACGGTDPAQTNAATPPAQQPAERAPLSPPTPGTAGGLPIQPGSPVAEPNGPIDPKSAEAAGQVVQLYAALVEAKKFDEAARLRPGNTGASLKQDYAGYSEVHMQIGAPSEPEGAAGSAYVTVPVVVYGRQLDGKQFSNPGTVTLRRINDVPGSTEEQRRWHIETIVLKPTQ</sequence>
<feature type="compositionally biased region" description="Low complexity" evidence="1">
    <location>
        <begin position="21"/>
        <end position="41"/>
    </location>
</feature>
<organism evidence="3 4">
    <name type="scientific">Sphingomonas sinipercae</name>
    <dbReference type="NCBI Taxonomy" id="2714944"/>
    <lineage>
        <taxon>Bacteria</taxon>
        <taxon>Pseudomonadati</taxon>
        <taxon>Pseudomonadota</taxon>
        <taxon>Alphaproteobacteria</taxon>
        <taxon>Sphingomonadales</taxon>
        <taxon>Sphingomonadaceae</taxon>
        <taxon>Sphingomonas</taxon>
    </lineage>
</organism>
<dbReference type="AlphaFoldDB" id="A0A6G7ZLG9"/>
<dbReference type="KEGG" id="ssin:G7078_02595"/>
<keyword evidence="4" id="KW-1185">Reference proteome</keyword>
<evidence type="ECO:0008006" key="5">
    <source>
        <dbReference type="Google" id="ProtNLM"/>
    </source>
</evidence>
<name>A0A6G7ZLG9_9SPHN</name>
<evidence type="ECO:0000313" key="4">
    <source>
        <dbReference type="Proteomes" id="UP000502502"/>
    </source>
</evidence>
<protein>
    <recommendedName>
        <fullName evidence="5">Lipoprotein</fullName>
    </recommendedName>
</protein>
<dbReference type="Proteomes" id="UP000502502">
    <property type="component" value="Chromosome"/>
</dbReference>
<dbReference type="EMBL" id="CP049871">
    <property type="protein sequence ID" value="QIL01783.1"/>
    <property type="molecule type" value="Genomic_DNA"/>
</dbReference>
<evidence type="ECO:0000256" key="2">
    <source>
        <dbReference type="SAM" id="SignalP"/>
    </source>
</evidence>
<evidence type="ECO:0000313" key="3">
    <source>
        <dbReference type="EMBL" id="QIL01783.1"/>
    </source>
</evidence>
<evidence type="ECO:0000256" key="1">
    <source>
        <dbReference type="SAM" id="MobiDB-lite"/>
    </source>
</evidence>
<accession>A0A6G7ZLG9</accession>
<keyword evidence="2" id="KW-0732">Signal</keyword>
<feature type="region of interest" description="Disordered" evidence="1">
    <location>
        <begin position="21"/>
        <end position="72"/>
    </location>
</feature>
<dbReference type="RefSeq" id="WP_166092692.1">
    <property type="nucleotide sequence ID" value="NZ_CP049871.1"/>
</dbReference>
<proteinExistence type="predicted"/>
<feature type="chain" id="PRO_5026260232" description="Lipoprotein" evidence="2">
    <location>
        <begin position="29"/>
        <end position="187"/>
    </location>
</feature>
<gene>
    <name evidence="3" type="ORF">G7078_02595</name>
</gene>
<reference evidence="3 4" key="1">
    <citation type="submission" date="2020-03" db="EMBL/GenBank/DDBJ databases">
        <title>Sphingomonas sp. nov., isolated from fish.</title>
        <authorList>
            <person name="Hyun D.-W."/>
            <person name="Bae J.-W."/>
        </authorList>
    </citation>
    <scope>NUCLEOTIDE SEQUENCE [LARGE SCALE GENOMIC DNA]</scope>
    <source>
        <strain evidence="3 4">HDW15C</strain>
    </source>
</reference>